<gene>
    <name evidence="1" type="ORF">SELMODRAFT_85819</name>
</gene>
<dbReference type="HOGENOM" id="CLU_080581_0_0_1"/>
<reference evidence="1 2" key="1">
    <citation type="journal article" date="2011" name="Science">
        <title>The Selaginella genome identifies genetic changes associated with the evolution of vascular plants.</title>
        <authorList>
            <person name="Banks J.A."/>
            <person name="Nishiyama T."/>
            <person name="Hasebe M."/>
            <person name="Bowman J.L."/>
            <person name="Gribskov M."/>
            <person name="dePamphilis C."/>
            <person name="Albert V.A."/>
            <person name="Aono N."/>
            <person name="Aoyama T."/>
            <person name="Ambrose B.A."/>
            <person name="Ashton N.W."/>
            <person name="Axtell M.J."/>
            <person name="Barker E."/>
            <person name="Barker M.S."/>
            <person name="Bennetzen J.L."/>
            <person name="Bonawitz N.D."/>
            <person name="Chapple C."/>
            <person name="Cheng C."/>
            <person name="Correa L.G."/>
            <person name="Dacre M."/>
            <person name="DeBarry J."/>
            <person name="Dreyer I."/>
            <person name="Elias M."/>
            <person name="Engstrom E.M."/>
            <person name="Estelle M."/>
            <person name="Feng L."/>
            <person name="Finet C."/>
            <person name="Floyd S.K."/>
            <person name="Frommer W.B."/>
            <person name="Fujita T."/>
            <person name="Gramzow L."/>
            <person name="Gutensohn M."/>
            <person name="Harholt J."/>
            <person name="Hattori M."/>
            <person name="Heyl A."/>
            <person name="Hirai T."/>
            <person name="Hiwatashi Y."/>
            <person name="Ishikawa M."/>
            <person name="Iwata M."/>
            <person name="Karol K.G."/>
            <person name="Koehler B."/>
            <person name="Kolukisaoglu U."/>
            <person name="Kubo M."/>
            <person name="Kurata T."/>
            <person name="Lalonde S."/>
            <person name="Li K."/>
            <person name="Li Y."/>
            <person name="Litt A."/>
            <person name="Lyons E."/>
            <person name="Manning G."/>
            <person name="Maruyama T."/>
            <person name="Michael T.P."/>
            <person name="Mikami K."/>
            <person name="Miyazaki S."/>
            <person name="Morinaga S."/>
            <person name="Murata T."/>
            <person name="Mueller-Roeber B."/>
            <person name="Nelson D.R."/>
            <person name="Obara M."/>
            <person name="Oguri Y."/>
            <person name="Olmstead R.G."/>
            <person name="Onodera N."/>
            <person name="Petersen B.L."/>
            <person name="Pils B."/>
            <person name="Prigge M."/>
            <person name="Rensing S.A."/>
            <person name="Riano-Pachon D.M."/>
            <person name="Roberts A.W."/>
            <person name="Sato Y."/>
            <person name="Scheller H.V."/>
            <person name="Schulz B."/>
            <person name="Schulz C."/>
            <person name="Shakirov E.V."/>
            <person name="Shibagaki N."/>
            <person name="Shinohara N."/>
            <person name="Shippen D.E."/>
            <person name="Soerensen I."/>
            <person name="Sotooka R."/>
            <person name="Sugimoto N."/>
            <person name="Sugita M."/>
            <person name="Sumikawa N."/>
            <person name="Tanurdzic M."/>
            <person name="Theissen G."/>
            <person name="Ulvskov P."/>
            <person name="Wakazuki S."/>
            <person name="Weng J.K."/>
            <person name="Willats W.W."/>
            <person name="Wipf D."/>
            <person name="Wolf P.G."/>
            <person name="Yang L."/>
            <person name="Zimmer A.D."/>
            <person name="Zhu Q."/>
            <person name="Mitros T."/>
            <person name="Hellsten U."/>
            <person name="Loque D."/>
            <person name="Otillar R."/>
            <person name="Salamov A."/>
            <person name="Schmutz J."/>
            <person name="Shapiro H."/>
            <person name="Lindquist E."/>
            <person name="Lucas S."/>
            <person name="Rokhsar D."/>
            <person name="Grigoriev I.V."/>
        </authorList>
    </citation>
    <scope>NUCLEOTIDE SEQUENCE [LARGE SCALE GENOMIC DNA]</scope>
</reference>
<sequence>MPLCYWDFFRRCELWICAGDKNEKLASGSVKPFVAHLRAAKEQIAKGGSFIILQAPPFVGDGSPWFTKRTVERFVRFVSTPDVLESVSVLEAELAKLDDATSILISDSSWVRLRFVYQEKDVLIICKFCRKDLLKAMEMRRMMLLHEQKKAFSHATAAGFNVSCISDLMVFANCFGAPRL</sequence>
<evidence type="ECO:0000313" key="2">
    <source>
        <dbReference type="Proteomes" id="UP000001514"/>
    </source>
</evidence>
<feature type="non-terminal residue" evidence="1">
    <location>
        <position position="180"/>
    </location>
</feature>
<dbReference type="EMBL" id="GL377572">
    <property type="protein sequence ID" value="EFJ32810.1"/>
    <property type="molecule type" value="Genomic_DNA"/>
</dbReference>
<keyword evidence="2" id="KW-1185">Reference proteome</keyword>
<proteinExistence type="predicted"/>
<dbReference type="KEGG" id="smo:SELMODRAFT_85819"/>
<accession>D8R5A0</accession>
<dbReference type="Gramene" id="EFJ32810">
    <property type="protein sequence ID" value="EFJ32810"/>
    <property type="gene ID" value="SELMODRAFT_85819"/>
</dbReference>
<organism evidence="2">
    <name type="scientific">Selaginella moellendorffii</name>
    <name type="common">Spikemoss</name>
    <dbReference type="NCBI Taxonomy" id="88036"/>
    <lineage>
        <taxon>Eukaryota</taxon>
        <taxon>Viridiplantae</taxon>
        <taxon>Streptophyta</taxon>
        <taxon>Embryophyta</taxon>
        <taxon>Tracheophyta</taxon>
        <taxon>Lycopodiopsida</taxon>
        <taxon>Selaginellales</taxon>
        <taxon>Selaginellaceae</taxon>
        <taxon>Selaginella</taxon>
    </lineage>
</organism>
<dbReference type="Proteomes" id="UP000001514">
    <property type="component" value="Unassembled WGS sequence"/>
</dbReference>
<dbReference type="InParanoid" id="D8R5A0"/>
<protein>
    <submittedName>
        <fullName evidence="1">Uncharacterized protein</fullName>
    </submittedName>
</protein>
<dbReference type="PANTHER" id="PTHR31008">
    <property type="entry name" value="COP1-INTERACTING PROTEIN-RELATED"/>
    <property type="match status" value="1"/>
</dbReference>
<dbReference type="PANTHER" id="PTHR31008:SF2">
    <property type="entry name" value="COP1-INTERACTING PROTEIN-LIKE PROTEIN"/>
    <property type="match status" value="1"/>
</dbReference>
<dbReference type="STRING" id="88036.D8R5A0"/>
<name>D8R5A0_SELML</name>
<dbReference type="AlphaFoldDB" id="D8R5A0"/>
<dbReference type="eggNOG" id="ENOG502QUP9">
    <property type="taxonomic scope" value="Eukaryota"/>
</dbReference>
<evidence type="ECO:0000313" key="1">
    <source>
        <dbReference type="EMBL" id="EFJ32810.1"/>
    </source>
</evidence>